<sequence length="117" mass="13030">MVVEELEQRIRESLDAIKAQDTVAIDVRGRTPVTDLIVVTTGTSRRHVHAVARNLVDEAKAVGLPPLGVEGDEPNSEWVLIDLGDAVVHVMTQESRDFYRLERMWEMDEACASTSSQ</sequence>
<name>A1WYZ2_HALHL</name>
<comment type="function">
    <text evidence="2">Functions as a ribosomal silencing factor. Interacts with ribosomal protein uL14 (rplN), blocking formation of intersubunit bridge B8. Prevents association of the 30S and 50S ribosomal subunits and the formation of functional ribosomes, thus repressing translation.</text>
</comment>
<dbReference type="AlphaFoldDB" id="A1WYZ2"/>
<dbReference type="Gene3D" id="3.30.460.10">
    <property type="entry name" value="Beta Polymerase, domain 2"/>
    <property type="match status" value="1"/>
</dbReference>
<dbReference type="Pfam" id="PF02410">
    <property type="entry name" value="RsfS"/>
    <property type="match status" value="1"/>
</dbReference>
<dbReference type="GO" id="GO:0043023">
    <property type="term" value="F:ribosomal large subunit binding"/>
    <property type="evidence" value="ECO:0007669"/>
    <property type="project" value="TreeGrafter"/>
</dbReference>
<comment type="subunit">
    <text evidence="2">Interacts with ribosomal protein uL14 (rplN).</text>
</comment>
<dbReference type="HOGENOM" id="CLU_092688_6_1_6"/>
<dbReference type="NCBIfam" id="TIGR00090">
    <property type="entry name" value="rsfS_iojap_ybeB"/>
    <property type="match status" value="1"/>
</dbReference>
<evidence type="ECO:0000313" key="3">
    <source>
        <dbReference type="EMBL" id="ABM62904.1"/>
    </source>
</evidence>
<evidence type="ECO:0000256" key="2">
    <source>
        <dbReference type="HAMAP-Rule" id="MF_01477"/>
    </source>
</evidence>
<dbReference type="InterPro" id="IPR043519">
    <property type="entry name" value="NT_sf"/>
</dbReference>
<dbReference type="HAMAP" id="MF_01477">
    <property type="entry name" value="Iojap_RsfS"/>
    <property type="match status" value="1"/>
</dbReference>
<dbReference type="EMBL" id="CP000544">
    <property type="protein sequence ID" value="ABM62904.1"/>
    <property type="molecule type" value="Genomic_DNA"/>
</dbReference>
<gene>
    <name evidence="2" type="primary">rsfS</name>
    <name evidence="3" type="ordered locus">Hhal_2140</name>
</gene>
<comment type="similarity">
    <text evidence="1 2">Belongs to the Iojap/RsfS family.</text>
</comment>
<evidence type="ECO:0000256" key="1">
    <source>
        <dbReference type="ARBA" id="ARBA00010574"/>
    </source>
</evidence>
<dbReference type="InterPro" id="IPR004394">
    <property type="entry name" value="Iojap/RsfS/C7orf30"/>
</dbReference>
<dbReference type="KEGG" id="hha:Hhal_2140"/>
<keyword evidence="4" id="KW-1185">Reference proteome</keyword>
<protein>
    <recommendedName>
        <fullName evidence="2">Ribosomal silencing factor RsfS</fullName>
    </recommendedName>
</protein>
<accession>A1WYZ2</accession>
<dbReference type="PANTHER" id="PTHR21043">
    <property type="entry name" value="IOJAP SUPERFAMILY ORTHOLOG"/>
    <property type="match status" value="1"/>
</dbReference>
<dbReference type="SUPFAM" id="SSF81301">
    <property type="entry name" value="Nucleotidyltransferase"/>
    <property type="match status" value="1"/>
</dbReference>
<dbReference type="PANTHER" id="PTHR21043:SF0">
    <property type="entry name" value="MITOCHONDRIAL ASSEMBLY OF RIBOSOMAL LARGE SUBUNIT PROTEIN 1"/>
    <property type="match status" value="1"/>
</dbReference>
<keyword evidence="2" id="KW-0678">Repressor</keyword>
<dbReference type="RefSeq" id="WP_011814926.1">
    <property type="nucleotide sequence ID" value="NC_008789.1"/>
</dbReference>
<evidence type="ECO:0000313" key="4">
    <source>
        <dbReference type="Proteomes" id="UP000000647"/>
    </source>
</evidence>
<proteinExistence type="inferred from homology"/>
<keyword evidence="2" id="KW-0810">Translation regulation</keyword>
<comment type="subcellular location">
    <subcellularLocation>
        <location evidence="2">Cytoplasm</location>
    </subcellularLocation>
</comment>
<dbReference type="Proteomes" id="UP000000647">
    <property type="component" value="Chromosome"/>
</dbReference>
<dbReference type="GO" id="GO:0042256">
    <property type="term" value="P:cytosolic ribosome assembly"/>
    <property type="evidence" value="ECO:0007669"/>
    <property type="project" value="UniProtKB-UniRule"/>
</dbReference>
<dbReference type="GO" id="GO:0090071">
    <property type="term" value="P:negative regulation of ribosome biogenesis"/>
    <property type="evidence" value="ECO:0007669"/>
    <property type="project" value="UniProtKB-UniRule"/>
</dbReference>
<dbReference type="STRING" id="349124.Hhal_2140"/>
<dbReference type="GO" id="GO:0017148">
    <property type="term" value="P:negative regulation of translation"/>
    <property type="evidence" value="ECO:0007669"/>
    <property type="project" value="UniProtKB-UniRule"/>
</dbReference>
<dbReference type="eggNOG" id="COG0799">
    <property type="taxonomic scope" value="Bacteria"/>
</dbReference>
<dbReference type="OrthoDB" id="9793681at2"/>
<reference evidence="3 4" key="2">
    <citation type="journal article" date="2013" name="Stand. Genomic Sci.">
        <title>Complete genome sequence of Halorhodospira halophila SL1.</title>
        <authorList>
            <person name="Challacombe J.F."/>
            <person name="Majid S."/>
            <person name="Deole R."/>
            <person name="Brettin T.S."/>
            <person name="Bruce D."/>
            <person name="Delano S.F."/>
            <person name="Detter J.C."/>
            <person name="Gleasner C.D."/>
            <person name="Han C.S."/>
            <person name="Misra M."/>
            <person name="Reitenga K.G."/>
            <person name="Mikhailova N."/>
            <person name="Woyke T."/>
            <person name="Pitluck S."/>
            <person name="Nolan M."/>
            <person name="Land M.L."/>
            <person name="Saunders E."/>
            <person name="Tapia R."/>
            <person name="Lapidus A."/>
            <person name="Ivanova N."/>
            <person name="Hoff W.D."/>
        </authorList>
    </citation>
    <scope>NUCLEOTIDE SEQUENCE [LARGE SCALE GENOMIC DNA]</scope>
    <source>
        <strain evidence="4">DSM 244 / SL1</strain>
    </source>
</reference>
<reference evidence="4" key="1">
    <citation type="submission" date="2006-12" db="EMBL/GenBank/DDBJ databases">
        <title>Complete sequence of Halorhodospira halophila SL1.</title>
        <authorList>
            <consortium name="US DOE Joint Genome Institute"/>
            <person name="Copeland A."/>
            <person name="Lucas S."/>
            <person name="Lapidus A."/>
            <person name="Barry K."/>
            <person name="Detter J.C."/>
            <person name="Glavina del Rio T."/>
            <person name="Hammon N."/>
            <person name="Israni S."/>
            <person name="Dalin E."/>
            <person name="Tice H."/>
            <person name="Pitluck S."/>
            <person name="Saunders E."/>
            <person name="Brettin T."/>
            <person name="Bruce D."/>
            <person name="Han C."/>
            <person name="Tapia R."/>
            <person name="Schmutz J."/>
            <person name="Larimer F."/>
            <person name="Land M."/>
            <person name="Hauser L."/>
            <person name="Kyrpides N."/>
            <person name="Mikhailova N."/>
            <person name="Hoff W."/>
            <person name="Richardson P."/>
        </authorList>
    </citation>
    <scope>NUCLEOTIDE SEQUENCE [LARGE SCALE GENOMIC DNA]</scope>
    <source>
        <strain evidence="4">DSM 244 / SL1</strain>
    </source>
</reference>
<organism evidence="3 4">
    <name type="scientific">Halorhodospira halophila (strain DSM 244 / SL1)</name>
    <name type="common">Ectothiorhodospira halophila (strain DSM 244 / SL1)</name>
    <dbReference type="NCBI Taxonomy" id="349124"/>
    <lineage>
        <taxon>Bacteria</taxon>
        <taxon>Pseudomonadati</taxon>
        <taxon>Pseudomonadota</taxon>
        <taxon>Gammaproteobacteria</taxon>
        <taxon>Chromatiales</taxon>
        <taxon>Ectothiorhodospiraceae</taxon>
        <taxon>Halorhodospira</taxon>
    </lineage>
</organism>
<dbReference type="GO" id="GO:0005737">
    <property type="term" value="C:cytoplasm"/>
    <property type="evidence" value="ECO:0007669"/>
    <property type="project" value="UniProtKB-SubCell"/>
</dbReference>
<keyword evidence="2" id="KW-0963">Cytoplasm</keyword>